<keyword evidence="14" id="KW-0732">Signal</keyword>
<evidence type="ECO:0000256" key="12">
    <source>
        <dbReference type="ARBA" id="ARBA00023317"/>
    </source>
</evidence>
<dbReference type="UniPathway" id="UPA00109">
    <property type="reaction ID" value="UER00188"/>
</dbReference>
<dbReference type="Pfam" id="PF02887">
    <property type="entry name" value="PK_C"/>
    <property type="match status" value="1"/>
</dbReference>
<dbReference type="InterPro" id="IPR015806">
    <property type="entry name" value="Pyrv_Knase_insert_dom_sf"/>
</dbReference>
<dbReference type="SUPFAM" id="SSF50800">
    <property type="entry name" value="PK beta-barrel domain-like"/>
    <property type="match status" value="1"/>
</dbReference>
<dbReference type="Pfam" id="PF00224">
    <property type="entry name" value="PK"/>
    <property type="match status" value="1"/>
</dbReference>
<dbReference type="InterPro" id="IPR001697">
    <property type="entry name" value="Pyr_Knase"/>
</dbReference>
<keyword evidence="5 13" id="KW-0808">Transferase</keyword>
<dbReference type="GO" id="GO:0030955">
    <property type="term" value="F:potassium ion binding"/>
    <property type="evidence" value="ECO:0007669"/>
    <property type="project" value="InterPro"/>
</dbReference>
<evidence type="ECO:0000256" key="9">
    <source>
        <dbReference type="ARBA" id="ARBA00022840"/>
    </source>
</evidence>
<dbReference type="NCBIfam" id="TIGR01064">
    <property type="entry name" value="pyruv_kin"/>
    <property type="match status" value="1"/>
</dbReference>
<accession>A0A7S3PXQ9</accession>
<keyword evidence="12" id="KW-0670">Pyruvate</keyword>
<keyword evidence="9" id="KW-0067">ATP-binding</keyword>
<evidence type="ECO:0000259" key="16">
    <source>
        <dbReference type="Pfam" id="PF02887"/>
    </source>
</evidence>
<dbReference type="GO" id="GO:0004743">
    <property type="term" value="F:pyruvate kinase activity"/>
    <property type="evidence" value="ECO:0007669"/>
    <property type="project" value="UniProtKB-EC"/>
</dbReference>
<keyword evidence="11 13" id="KW-0324">Glycolysis</keyword>
<sequence>MYIRAALCAAWLSSASAFSPIALTPQNTIHEHVCKSATFTSTSLYATLEDLNGLNTNPKFIPMPTSTTVAAVPKLAQRWRKSTKQLATLGPASSTKEMIEKLFLAGADIFRLNFSHGSQEQKLELLTIIREVEEKYSHPIAILGDLQGPKLRVGQFSNEKGEILEEGSTFRLDLDEARGDNSRVMLPHPEIIEASEIGHDLLVDDGKVKLTVIGKGEGYLDCKVIFGGKISDRKGVNTPDSVLEISPLTPKDRSDLEYMLGIGVDWVALSFVQRPEDIVEIRALIDEKLPAGSFKPAVMAKIEKPSCFIGDSLRDIVELCDGIMVARGDLGVECAPEDVPLLQKEIIDESRKQGKPVVVATQMLESMIDSPTPTRAEASDVATAIYDGADAIMLSAESAAGKYPEESVAMQQRIINRVESDDHYKNVLAQNQVDPDNTPTDAIIVAARQIADTIKAKAIVSFSLRGSTVLRAAKGRPGVPILGISPFKETARQLAMSWGVYPELPQTGSYFSNTSEEELFDYDNSISEVATDDFDLVLRNACRAALRKGLVSDPNDLLVVTAGIPFGTPGAANVIRVVPAAGPSCWDGSCRID</sequence>
<dbReference type="NCBIfam" id="NF004491">
    <property type="entry name" value="PRK05826.1"/>
    <property type="match status" value="1"/>
</dbReference>
<evidence type="ECO:0000256" key="14">
    <source>
        <dbReference type="SAM" id="SignalP"/>
    </source>
</evidence>
<evidence type="ECO:0000256" key="5">
    <source>
        <dbReference type="ARBA" id="ARBA00022679"/>
    </source>
</evidence>
<protein>
    <recommendedName>
        <fullName evidence="4 13">Pyruvate kinase</fullName>
        <ecNumber evidence="4 13">2.7.1.40</ecNumber>
    </recommendedName>
</protein>
<dbReference type="FunFam" id="2.40.33.10:FF:000001">
    <property type="entry name" value="Pyruvate kinase"/>
    <property type="match status" value="1"/>
</dbReference>
<evidence type="ECO:0000256" key="1">
    <source>
        <dbReference type="ARBA" id="ARBA00001958"/>
    </source>
</evidence>
<evidence type="ECO:0000256" key="13">
    <source>
        <dbReference type="RuleBase" id="RU000504"/>
    </source>
</evidence>
<feature type="domain" description="Pyruvate kinase C-terminal" evidence="16">
    <location>
        <begin position="441"/>
        <end position="578"/>
    </location>
</feature>
<dbReference type="Gene3D" id="3.20.20.60">
    <property type="entry name" value="Phosphoenolpyruvate-binding domains"/>
    <property type="match status" value="1"/>
</dbReference>
<dbReference type="InterPro" id="IPR040442">
    <property type="entry name" value="Pyrv_kinase-like_dom_sf"/>
</dbReference>
<comment type="pathway">
    <text evidence="2 13">Carbohydrate degradation; glycolysis; pyruvate from D-glyceraldehyde 3-phosphate: step 5/5.</text>
</comment>
<comment type="similarity">
    <text evidence="3 13">Belongs to the pyruvate kinase family.</text>
</comment>
<evidence type="ECO:0000313" key="17">
    <source>
        <dbReference type="EMBL" id="CAE0459061.1"/>
    </source>
</evidence>
<feature type="domain" description="Pyruvate kinase barrel" evidence="15">
    <location>
        <begin position="81"/>
        <end position="408"/>
    </location>
</feature>
<comment type="cofactor">
    <cofactor evidence="1">
        <name>K(+)</name>
        <dbReference type="ChEBI" id="CHEBI:29103"/>
    </cofactor>
</comment>
<dbReference type="SUPFAM" id="SSF51621">
    <property type="entry name" value="Phosphoenolpyruvate/pyruvate domain"/>
    <property type="match status" value="1"/>
</dbReference>
<dbReference type="InterPro" id="IPR015813">
    <property type="entry name" value="Pyrv/PenolPyrv_kinase-like_dom"/>
</dbReference>
<evidence type="ECO:0000256" key="7">
    <source>
        <dbReference type="ARBA" id="ARBA00022741"/>
    </source>
</evidence>
<evidence type="ECO:0000256" key="3">
    <source>
        <dbReference type="ARBA" id="ARBA00008663"/>
    </source>
</evidence>
<dbReference type="Gene3D" id="3.40.1380.20">
    <property type="entry name" value="Pyruvate kinase, C-terminal domain"/>
    <property type="match status" value="1"/>
</dbReference>
<organism evidence="17">
    <name type="scientific">Chaetoceros debilis</name>
    <dbReference type="NCBI Taxonomy" id="122233"/>
    <lineage>
        <taxon>Eukaryota</taxon>
        <taxon>Sar</taxon>
        <taxon>Stramenopiles</taxon>
        <taxon>Ochrophyta</taxon>
        <taxon>Bacillariophyta</taxon>
        <taxon>Coscinodiscophyceae</taxon>
        <taxon>Chaetocerotophycidae</taxon>
        <taxon>Chaetocerotales</taxon>
        <taxon>Chaetocerotaceae</taxon>
        <taxon>Chaetoceros</taxon>
    </lineage>
</organism>
<evidence type="ECO:0000256" key="6">
    <source>
        <dbReference type="ARBA" id="ARBA00022723"/>
    </source>
</evidence>
<gene>
    <name evidence="17" type="ORF">CDEB00056_LOCUS3902</name>
</gene>
<comment type="catalytic activity">
    <reaction evidence="13">
        <text>pyruvate + ATP = phosphoenolpyruvate + ADP + H(+)</text>
        <dbReference type="Rhea" id="RHEA:18157"/>
        <dbReference type="ChEBI" id="CHEBI:15361"/>
        <dbReference type="ChEBI" id="CHEBI:15378"/>
        <dbReference type="ChEBI" id="CHEBI:30616"/>
        <dbReference type="ChEBI" id="CHEBI:58702"/>
        <dbReference type="ChEBI" id="CHEBI:456216"/>
        <dbReference type="EC" id="2.7.1.40"/>
    </reaction>
</comment>
<dbReference type="PRINTS" id="PR01050">
    <property type="entry name" value="PYRUVTKNASE"/>
</dbReference>
<dbReference type="InterPro" id="IPR036918">
    <property type="entry name" value="Pyrv_Knase_C_sf"/>
</dbReference>
<keyword evidence="8 13" id="KW-0418">Kinase</keyword>
<keyword evidence="6" id="KW-0479">Metal-binding</keyword>
<keyword evidence="7" id="KW-0547">Nucleotide-binding</keyword>
<dbReference type="GO" id="GO:0016301">
    <property type="term" value="F:kinase activity"/>
    <property type="evidence" value="ECO:0007669"/>
    <property type="project" value="UniProtKB-KW"/>
</dbReference>
<evidence type="ECO:0000256" key="8">
    <source>
        <dbReference type="ARBA" id="ARBA00022777"/>
    </source>
</evidence>
<evidence type="ECO:0000256" key="10">
    <source>
        <dbReference type="ARBA" id="ARBA00022842"/>
    </source>
</evidence>
<dbReference type="EMBL" id="HBIO01005504">
    <property type="protein sequence ID" value="CAE0459061.1"/>
    <property type="molecule type" value="Transcribed_RNA"/>
</dbReference>
<reference evidence="17" key="1">
    <citation type="submission" date="2021-01" db="EMBL/GenBank/DDBJ databases">
        <authorList>
            <person name="Corre E."/>
            <person name="Pelletier E."/>
            <person name="Niang G."/>
            <person name="Scheremetjew M."/>
            <person name="Finn R."/>
            <person name="Kale V."/>
            <person name="Holt S."/>
            <person name="Cochrane G."/>
            <person name="Meng A."/>
            <person name="Brown T."/>
            <person name="Cohen L."/>
        </authorList>
    </citation>
    <scope>NUCLEOTIDE SEQUENCE</scope>
    <source>
        <strain evidence="17">MM31A-1</strain>
    </source>
</reference>
<dbReference type="PANTHER" id="PTHR11817">
    <property type="entry name" value="PYRUVATE KINASE"/>
    <property type="match status" value="1"/>
</dbReference>
<dbReference type="InterPro" id="IPR011037">
    <property type="entry name" value="Pyrv_Knase-like_insert_dom_sf"/>
</dbReference>
<dbReference type="GO" id="GO:0005524">
    <property type="term" value="F:ATP binding"/>
    <property type="evidence" value="ECO:0007669"/>
    <property type="project" value="UniProtKB-KW"/>
</dbReference>
<dbReference type="InterPro" id="IPR015793">
    <property type="entry name" value="Pyrv_Knase_brl"/>
</dbReference>
<dbReference type="EC" id="2.7.1.40" evidence="4 13"/>
<evidence type="ECO:0000256" key="2">
    <source>
        <dbReference type="ARBA" id="ARBA00004997"/>
    </source>
</evidence>
<proteinExistence type="inferred from homology"/>
<evidence type="ECO:0000259" key="15">
    <source>
        <dbReference type="Pfam" id="PF00224"/>
    </source>
</evidence>
<feature type="chain" id="PRO_5030689356" description="Pyruvate kinase" evidence="14">
    <location>
        <begin position="18"/>
        <end position="593"/>
    </location>
</feature>
<dbReference type="InterPro" id="IPR015795">
    <property type="entry name" value="Pyrv_Knase_C"/>
</dbReference>
<dbReference type="AlphaFoldDB" id="A0A7S3PXQ9"/>
<dbReference type="GO" id="GO:0000287">
    <property type="term" value="F:magnesium ion binding"/>
    <property type="evidence" value="ECO:0007669"/>
    <property type="project" value="InterPro"/>
</dbReference>
<feature type="signal peptide" evidence="14">
    <location>
        <begin position="1"/>
        <end position="17"/>
    </location>
</feature>
<keyword evidence="10 13" id="KW-0460">Magnesium</keyword>
<name>A0A7S3PXQ9_9STRA</name>
<evidence type="ECO:0000256" key="11">
    <source>
        <dbReference type="ARBA" id="ARBA00023152"/>
    </source>
</evidence>
<dbReference type="SUPFAM" id="SSF52935">
    <property type="entry name" value="PK C-terminal domain-like"/>
    <property type="match status" value="1"/>
</dbReference>
<dbReference type="Gene3D" id="2.40.33.10">
    <property type="entry name" value="PK beta-barrel domain-like"/>
    <property type="match status" value="1"/>
</dbReference>
<evidence type="ECO:0000256" key="4">
    <source>
        <dbReference type="ARBA" id="ARBA00012142"/>
    </source>
</evidence>